<keyword evidence="2" id="KW-1185">Reference proteome</keyword>
<evidence type="ECO:0000313" key="2">
    <source>
        <dbReference type="Proteomes" id="UP000823388"/>
    </source>
</evidence>
<organism evidence="1 2">
    <name type="scientific">Panicum virgatum</name>
    <name type="common">Blackwell switchgrass</name>
    <dbReference type="NCBI Taxonomy" id="38727"/>
    <lineage>
        <taxon>Eukaryota</taxon>
        <taxon>Viridiplantae</taxon>
        <taxon>Streptophyta</taxon>
        <taxon>Embryophyta</taxon>
        <taxon>Tracheophyta</taxon>
        <taxon>Spermatophyta</taxon>
        <taxon>Magnoliopsida</taxon>
        <taxon>Liliopsida</taxon>
        <taxon>Poales</taxon>
        <taxon>Poaceae</taxon>
        <taxon>PACMAD clade</taxon>
        <taxon>Panicoideae</taxon>
        <taxon>Panicodae</taxon>
        <taxon>Paniceae</taxon>
        <taxon>Panicinae</taxon>
        <taxon>Panicum</taxon>
        <taxon>Panicum sect. Hiantes</taxon>
    </lineage>
</organism>
<dbReference type="EMBL" id="CM029041">
    <property type="protein sequence ID" value="KAG2627733.1"/>
    <property type="molecule type" value="Genomic_DNA"/>
</dbReference>
<reference evidence="1" key="1">
    <citation type="submission" date="2020-05" db="EMBL/GenBank/DDBJ databases">
        <title>WGS assembly of Panicum virgatum.</title>
        <authorList>
            <person name="Lovell J.T."/>
            <person name="Jenkins J."/>
            <person name="Shu S."/>
            <person name="Juenger T.E."/>
            <person name="Schmutz J."/>
        </authorList>
    </citation>
    <scope>NUCLEOTIDE SEQUENCE</scope>
    <source>
        <strain evidence="1">AP13</strain>
    </source>
</reference>
<evidence type="ECO:0008006" key="3">
    <source>
        <dbReference type="Google" id="ProtNLM"/>
    </source>
</evidence>
<comment type="caution">
    <text evidence="1">The sequence shown here is derived from an EMBL/GenBank/DDBJ whole genome shotgun (WGS) entry which is preliminary data.</text>
</comment>
<dbReference type="Proteomes" id="UP000823388">
    <property type="component" value="Chromosome 3K"/>
</dbReference>
<name>A0A8T0V4B5_PANVG</name>
<evidence type="ECO:0000313" key="1">
    <source>
        <dbReference type="EMBL" id="KAG2627733.1"/>
    </source>
</evidence>
<proteinExistence type="predicted"/>
<gene>
    <name evidence="1" type="ORF">PVAP13_3KG262264</name>
</gene>
<sequence length="173" mass="19131">MATKASAVLRAARKASLASRAAAAAASRAAAVASRSARVARVAADIACAARLSSDLIRHPKSCSDPRFPTSADYEDLPEDATIPTDKDLESDDAVWALYERWCEAVGKNRNYGEMIRRFKIFRYNAEVAQKWNTGVPSDPKKAAICRRKRRSNYFFQKAKMSHTMKTGIGQRC</sequence>
<dbReference type="AlphaFoldDB" id="A0A8T0V4B5"/>
<protein>
    <recommendedName>
        <fullName evidence="3">Cathepsin propeptide inhibitor domain-containing protein</fullName>
    </recommendedName>
</protein>
<accession>A0A8T0V4B5</accession>
<dbReference type="OrthoDB" id="678491at2759"/>